<keyword evidence="6 15" id="KW-0698">rRNA processing</keyword>
<evidence type="ECO:0000256" key="15">
    <source>
        <dbReference type="HAMAP-Rule" id="MF_00104"/>
    </source>
</evidence>
<gene>
    <name evidence="15" type="primary">rnc</name>
    <name evidence="18" type="ORF">SAMN02745691_01027</name>
</gene>
<dbReference type="PROSITE" id="PS50137">
    <property type="entry name" value="DS_RBD"/>
    <property type="match status" value="1"/>
</dbReference>
<dbReference type="Proteomes" id="UP000184342">
    <property type="component" value="Unassembled WGS sequence"/>
</dbReference>
<feature type="binding site" evidence="15">
    <location>
        <position position="41"/>
    </location>
    <ligand>
        <name>Mg(2+)</name>
        <dbReference type="ChEBI" id="CHEBI:18420"/>
    </ligand>
</feature>
<evidence type="ECO:0000256" key="5">
    <source>
        <dbReference type="ARBA" id="ARBA00022490"/>
    </source>
</evidence>
<dbReference type="FunFam" id="3.30.160.20:FF:000003">
    <property type="entry name" value="Ribonuclease 3"/>
    <property type="match status" value="1"/>
</dbReference>
<dbReference type="GO" id="GO:0019843">
    <property type="term" value="F:rRNA binding"/>
    <property type="evidence" value="ECO:0007669"/>
    <property type="project" value="UniProtKB-KW"/>
</dbReference>
<dbReference type="EC" id="3.1.26.3" evidence="15"/>
<dbReference type="FunFam" id="1.10.1520.10:FF:000001">
    <property type="entry name" value="Ribonuclease 3"/>
    <property type="match status" value="1"/>
</dbReference>
<keyword evidence="15" id="KW-0699">rRNA-binding</keyword>
<dbReference type="InterPro" id="IPR036389">
    <property type="entry name" value="RNase_III_sf"/>
</dbReference>
<feature type="binding site" evidence="15">
    <location>
        <position position="114"/>
    </location>
    <ligand>
        <name>Mg(2+)</name>
        <dbReference type="ChEBI" id="CHEBI:18420"/>
    </ligand>
</feature>
<comment type="subcellular location">
    <subcellularLocation>
        <location evidence="2 15">Cytoplasm</location>
    </subcellularLocation>
</comment>
<dbReference type="CDD" id="cd10845">
    <property type="entry name" value="DSRM_RNAse_III_family"/>
    <property type="match status" value="1"/>
</dbReference>
<dbReference type="InterPro" id="IPR000999">
    <property type="entry name" value="RNase_III_dom"/>
</dbReference>
<feature type="active site" evidence="15">
    <location>
        <position position="117"/>
    </location>
</feature>
<dbReference type="SUPFAM" id="SSF69065">
    <property type="entry name" value="RNase III domain-like"/>
    <property type="match status" value="1"/>
</dbReference>
<keyword evidence="10 15" id="KW-0479">Metal-binding</keyword>
<dbReference type="Pfam" id="PF14622">
    <property type="entry name" value="Ribonucleas_3_3"/>
    <property type="match status" value="1"/>
</dbReference>
<dbReference type="RefSeq" id="WP_242941644.1">
    <property type="nucleotide sequence ID" value="NZ_FQYT01000009.1"/>
</dbReference>
<evidence type="ECO:0000256" key="13">
    <source>
        <dbReference type="ARBA" id="ARBA00022842"/>
    </source>
</evidence>
<feature type="binding site" evidence="15">
    <location>
        <position position="117"/>
    </location>
    <ligand>
        <name>Mg(2+)</name>
        <dbReference type="ChEBI" id="CHEBI:18420"/>
    </ligand>
</feature>
<evidence type="ECO:0000259" key="16">
    <source>
        <dbReference type="PROSITE" id="PS50137"/>
    </source>
</evidence>
<dbReference type="GO" id="GO:0006397">
    <property type="term" value="P:mRNA processing"/>
    <property type="evidence" value="ECO:0007669"/>
    <property type="project" value="UniProtKB-UniRule"/>
</dbReference>
<keyword evidence="9 15" id="KW-0540">Nuclease</keyword>
<dbReference type="PROSITE" id="PS00517">
    <property type="entry name" value="RNASE_3_1"/>
    <property type="match status" value="1"/>
</dbReference>
<dbReference type="SUPFAM" id="SSF54768">
    <property type="entry name" value="dsRNA-binding domain-like"/>
    <property type="match status" value="1"/>
</dbReference>
<keyword evidence="12 15" id="KW-0378">Hydrolase</keyword>
<evidence type="ECO:0000256" key="9">
    <source>
        <dbReference type="ARBA" id="ARBA00022722"/>
    </source>
</evidence>
<evidence type="ECO:0000256" key="10">
    <source>
        <dbReference type="ARBA" id="ARBA00022723"/>
    </source>
</evidence>
<dbReference type="Pfam" id="PF00035">
    <property type="entry name" value="dsrm"/>
    <property type="match status" value="1"/>
</dbReference>
<name>A0A1M6F1R4_9FIRM</name>
<evidence type="ECO:0000256" key="4">
    <source>
        <dbReference type="ARBA" id="ARBA00011738"/>
    </source>
</evidence>
<dbReference type="HAMAP" id="MF_00104">
    <property type="entry name" value="RNase_III"/>
    <property type="match status" value="1"/>
</dbReference>
<dbReference type="GO" id="GO:0004525">
    <property type="term" value="F:ribonuclease III activity"/>
    <property type="evidence" value="ECO:0007669"/>
    <property type="project" value="UniProtKB-UniRule"/>
</dbReference>
<dbReference type="GO" id="GO:0046872">
    <property type="term" value="F:metal ion binding"/>
    <property type="evidence" value="ECO:0007669"/>
    <property type="project" value="UniProtKB-KW"/>
</dbReference>
<comment type="subunit">
    <text evidence="4 15">Homodimer.</text>
</comment>
<dbReference type="STRING" id="1122934.SAMN02745691_01027"/>
<keyword evidence="14 15" id="KW-0694">RNA-binding</keyword>
<dbReference type="GO" id="GO:0006364">
    <property type="term" value="P:rRNA processing"/>
    <property type="evidence" value="ECO:0007669"/>
    <property type="project" value="UniProtKB-UniRule"/>
</dbReference>
<evidence type="ECO:0000256" key="1">
    <source>
        <dbReference type="ARBA" id="ARBA00000109"/>
    </source>
</evidence>
<keyword evidence="7 15" id="KW-0507">mRNA processing</keyword>
<dbReference type="NCBIfam" id="TIGR02191">
    <property type="entry name" value="RNaseIII"/>
    <property type="match status" value="1"/>
</dbReference>
<sequence length="223" mass="25036">MDALDKLYSFKNQKYLTMAMTHSSYANEHRINRLNDNERLEFLGDAVLEVVCSEFLYLNFPEMPEGELSKFRAGLVCEQSLAECARKINLGEHILLGKGEEHCGGRDKDSLISDALEAFIGAVYLDGGMDNAKKFILENILNNIEQKQLFFDSKTVLQEYIQARHAEKLNYELVSSEGPEHSKIFNVRAMLGDNPIGHGSGKSKKGAEQAAAYDAINRLKARD</sequence>
<organism evidence="18 19">
    <name type="scientific">Parasporobacterium paucivorans DSM 15970</name>
    <dbReference type="NCBI Taxonomy" id="1122934"/>
    <lineage>
        <taxon>Bacteria</taxon>
        <taxon>Bacillati</taxon>
        <taxon>Bacillota</taxon>
        <taxon>Clostridia</taxon>
        <taxon>Lachnospirales</taxon>
        <taxon>Lachnospiraceae</taxon>
        <taxon>Parasporobacterium</taxon>
    </lineage>
</organism>
<comment type="catalytic activity">
    <reaction evidence="1 15">
        <text>Endonucleolytic cleavage to 5'-phosphomonoester.</text>
        <dbReference type="EC" id="3.1.26.3"/>
    </reaction>
</comment>
<dbReference type="InterPro" id="IPR011907">
    <property type="entry name" value="RNase_III"/>
</dbReference>
<dbReference type="GO" id="GO:0008033">
    <property type="term" value="P:tRNA processing"/>
    <property type="evidence" value="ECO:0007669"/>
    <property type="project" value="UniProtKB-KW"/>
</dbReference>
<reference evidence="18 19" key="1">
    <citation type="submission" date="2016-11" db="EMBL/GenBank/DDBJ databases">
        <authorList>
            <person name="Jaros S."/>
            <person name="Januszkiewicz K."/>
            <person name="Wedrychowicz H."/>
        </authorList>
    </citation>
    <scope>NUCLEOTIDE SEQUENCE [LARGE SCALE GENOMIC DNA]</scope>
    <source>
        <strain evidence="18 19">DSM 15970</strain>
    </source>
</reference>
<dbReference type="SMART" id="SM00358">
    <property type="entry name" value="DSRM"/>
    <property type="match status" value="1"/>
</dbReference>
<evidence type="ECO:0000256" key="7">
    <source>
        <dbReference type="ARBA" id="ARBA00022664"/>
    </source>
</evidence>
<evidence type="ECO:0000256" key="11">
    <source>
        <dbReference type="ARBA" id="ARBA00022759"/>
    </source>
</evidence>
<dbReference type="GO" id="GO:0042802">
    <property type="term" value="F:identical protein binding"/>
    <property type="evidence" value="ECO:0007669"/>
    <property type="project" value="UniProtKB-ARBA"/>
</dbReference>
<evidence type="ECO:0000256" key="14">
    <source>
        <dbReference type="ARBA" id="ARBA00022884"/>
    </source>
</evidence>
<evidence type="ECO:0000256" key="2">
    <source>
        <dbReference type="ARBA" id="ARBA00004496"/>
    </source>
</evidence>
<dbReference type="GO" id="GO:0010468">
    <property type="term" value="P:regulation of gene expression"/>
    <property type="evidence" value="ECO:0007669"/>
    <property type="project" value="TreeGrafter"/>
</dbReference>
<feature type="domain" description="RNase III" evidence="17">
    <location>
        <begin position="8"/>
        <end position="128"/>
    </location>
</feature>
<proteinExistence type="inferred from homology"/>
<keyword evidence="13 15" id="KW-0460">Magnesium</keyword>
<keyword evidence="5 15" id="KW-0963">Cytoplasm</keyword>
<dbReference type="InterPro" id="IPR014720">
    <property type="entry name" value="dsRBD_dom"/>
</dbReference>
<dbReference type="EMBL" id="FQYT01000009">
    <property type="protein sequence ID" value="SHI91610.1"/>
    <property type="molecule type" value="Genomic_DNA"/>
</dbReference>
<dbReference type="Gene3D" id="1.10.1520.10">
    <property type="entry name" value="Ribonuclease III domain"/>
    <property type="match status" value="1"/>
</dbReference>
<evidence type="ECO:0000256" key="6">
    <source>
        <dbReference type="ARBA" id="ARBA00022552"/>
    </source>
</evidence>
<keyword evidence="19" id="KW-1185">Reference proteome</keyword>
<evidence type="ECO:0000313" key="19">
    <source>
        <dbReference type="Proteomes" id="UP000184342"/>
    </source>
</evidence>
<dbReference type="PROSITE" id="PS50142">
    <property type="entry name" value="RNASE_3_2"/>
    <property type="match status" value="1"/>
</dbReference>
<comment type="cofactor">
    <cofactor evidence="15">
        <name>Mg(2+)</name>
        <dbReference type="ChEBI" id="CHEBI:18420"/>
    </cofactor>
</comment>
<feature type="domain" description="DRBM" evidence="16">
    <location>
        <begin position="152"/>
        <end position="221"/>
    </location>
</feature>
<dbReference type="CDD" id="cd00593">
    <property type="entry name" value="RIBOc"/>
    <property type="match status" value="1"/>
</dbReference>
<evidence type="ECO:0000259" key="17">
    <source>
        <dbReference type="PROSITE" id="PS50142"/>
    </source>
</evidence>
<keyword evidence="11 15" id="KW-0255">Endonuclease</keyword>
<dbReference type="PANTHER" id="PTHR11207">
    <property type="entry name" value="RIBONUCLEASE III"/>
    <property type="match status" value="1"/>
</dbReference>
<dbReference type="PANTHER" id="PTHR11207:SF0">
    <property type="entry name" value="RIBONUCLEASE 3"/>
    <property type="match status" value="1"/>
</dbReference>
<comment type="similarity">
    <text evidence="3">Belongs to the ribonuclease III family.</text>
</comment>
<keyword evidence="8 15" id="KW-0819">tRNA processing</keyword>
<dbReference type="Gene3D" id="3.30.160.20">
    <property type="match status" value="1"/>
</dbReference>
<comment type="function">
    <text evidence="15">Digests double-stranded RNA. Involved in the processing of primary rRNA transcript to yield the immediate precursors to the large and small rRNAs (23S and 16S). Processes some mRNAs, and tRNAs when they are encoded in the rRNA operon. Processes pre-crRNA and tracrRNA of type II CRISPR loci if present in the organism.</text>
</comment>
<dbReference type="GO" id="GO:0005737">
    <property type="term" value="C:cytoplasm"/>
    <property type="evidence" value="ECO:0007669"/>
    <property type="project" value="UniProtKB-SubCell"/>
</dbReference>
<dbReference type="SMART" id="SM00535">
    <property type="entry name" value="RIBOc"/>
    <property type="match status" value="1"/>
</dbReference>
<evidence type="ECO:0000313" key="18">
    <source>
        <dbReference type="EMBL" id="SHI91610.1"/>
    </source>
</evidence>
<evidence type="ECO:0000256" key="12">
    <source>
        <dbReference type="ARBA" id="ARBA00022801"/>
    </source>
</evidence>
<evidence type="ECO:0000256" key="3">
    <source>
        <dbReference type="ARBA" id="ARBA00010183"/>
    </source>
</evidence>
<accession>A0A1M6F1R4</accession>
<feature type="active site" evidence="15">
    <location>
        <position position="45"/>
    </location>
</feature>
<dbReference type="GO" id="GO:0003725">
    <property type="term" value="F:double-stranded RNA binding"/>
    <property type="evidence" value="ECO:0007669"/>
    <property type="project" value="TreeGrafter"/>
</dbReference>
<evidence type="ECO:0000256" key="8">
    <source>
        <dbReference type="ARBA" id="ARBA00022694"/>
    </source>
</evidence>
<dbReference type="AlphaFoldDB" id="A0A1M6F1R4"/>
<protein>
    <recommendedName>
        <fullName evidence="15">Ribonuclease 3</fullName>
        <ecNumber evidence="15">3.1.26.3</ecNumber>
    </recommendedName>
    <alternativeName>
        <fullName evidence="15">Ribonuclease III</fullName>
        <shortName evidence="15">RNase III</shortName>
    </alternativeName>
</protein>